<evidence type="ECO:0000256" key="1">
    <source>
        <dbReference type="ARBA" id="ARBA00022723"/>
    </source>
</evidence>
<feature type="domain" description="Blue (type 1) copper" evidence="4">
    <location>
        <begin position="48"/>
        <end position="128"/>
    </location>
</feature>
<keyword evidence="3" id="KW-0732">Signal</keyword>
<gene>
    <name evidence="5" type="ORF">LRS13_05205</name>
</gene>
<evidence type="ECO:0000259" key="4">
    <source>
        <dbReference type="Pfam" id="PF00127"/>
    </source>
</evidence>
<keyword evidence="1" id="KW-0479">Metal-binding</keyword>
<feature type="chain" id="PRO_5047115510" evidence="3">
    <location>
        <begin position="21"/>
        <end position="129"/>
    </location>
</feature>
<dbReference type="PANTHER" id="PTHR36507:SF1">
    <property type="entry name" value="BLL1555 PROTEIN"/>
    <property type="match status" value="1"/>
</dbReference>
<keyword evidence="2" id="KW-0186">Copper</keyword>
<dbReference type="PROSITE" id="PS51257">
    <property type="entry name" value="PROKAR_LIPOPROTEIN"/>
    <property type="match status" value="1"/>
</dbReference>
<keyword evidence="6" id="KW-1185">Reference proteome</keyword>
<dbReference type="InterPro" id="IPR000923">
    <property type="entry name" value="BlueCu_1"/>
</dbReference>
<dbReference type="SUPFAM" id="SSF49503">
    <property type="entry name" value="Cupredoxins"/>
    <property type="match status" value="1"/>
</dbReference>
<dbReference type="Gene3D" id="2.60.40.420">
    <property type="entry name" value="Cupredoxins - blue copper proteins"/>
    <property type="match status" value="1"/>
</dbReference>
<protein>
    <submittedName>
        <fullName evidence="5">Plastocyanin/azurin family copper-binding protein</fullName>
    </submittedName>
</protein>
<accession>A0ABY5PJS0</accession>
<dbReference type="RefSeq" id="WP_353865406.1">
    <property type="nucleotide sequence ID" value="NZ_CP088295.1"/>
</dbReference>
<evidence type="ECO:0000256" key="3">
    <source>
        <dbReference type="SAM" id="SignalP"/>
    </source>
</evidence>
<dbReference type="Proteomes" id="UP001058860">
    <property type="component" value="Chromosome"/>
</dbReference>
<organism evidence="5 6">
    <name type="scientific">Svornostia abyssi</name>
    <dbReference type="NCBI Taxonomy" id="2898438"/>
    <lineage>
        <taxon>Bacteria</taxon>
        <taxon>Bacillati</taxon>
        <taxon>Actinomycetota</taxon>
        <taxon>Thermoleophilia</taxon>
        <taxon>Solirubrobacterales</taxon>
        <taxon>Baekduiaceae</taxon>
        <taxon>Svornostia</taxon>
    </lineage>
</organism>
<reference evidence="6" key="1">
    <citation type="submission" date="2021-11" db="EMBL/GenBank/DDBJ databases">
        <title>Cultivation dependent microbiological survey of springs from the worlds oldest radium mine currently devoted to the extraction of radon-saturated water.</title>
        <authorList>
            <person name="Kapinusova G."/>
            <person name="Smrhova T."/>
            <person name="Strejcek M."/>
            <person name="Suman J."/>
            <person name="Jani K."/>
            <person name="Pajer P."/>
            <person name="Uhlik O."/>
        </authorList>
    </citation>
    <scope>NUCLEOTIDE SEQUENCE [LARGE SCALE GENOMIC DNA]</scope>
    <source>
        <strain evidence="6">J379</strain>
    </source>
</reference>
<proteinExistence type="predicted"/>
<dbReference type="Pfam" id="PF00127">
    <property type="entry name" value="Copper-bind"/>
    <property type="match status" value="1"/>
</dbReference>
<sequence length="129" mass="13449">MTVARSLAVVCLCSALVAGCGEDDDATTTTAATTTAAEATGRGGPGVTVGMKDFAFDPQEISIIVGEEVTWRNDDSAEHNIVGQGVEDPPTSDNLGLGQTYTWRALQAGTVDYLCTIHPNMTGKITVEK</sequence>
<evidence type="ECO:0000313" key="5">
    <source>
        <dbReference type="EMBL" id="UUY04928.1"/>
    </source>
</evidence>
<evidence type="ECO:0000313" key="6">
    <source>
        <dbReference type="Proteomes" id="UP001058860"/>
    </source>
</evidence>
<dbReference type="EMBL" id="CP088295">
    <property type="protein sequence ID" value="UUY04928.1"/>
    <property type="molecule type" value="Genomic_DNA"/>
</dbReference>
<dbReference type="PANTHER" id="PTHR36507">
    <property type="entry name" value="BLL1555 PROTEIN"/>
    <property type="match status" value="1"/>
</dbReference>
<evidence type="ECO:0000256" key="2">
    <source>
        <dbReference type="ARBA" id="ARBA00023008"/>
    </source>
</evidence>
<dbReference type="InterPro" id="IPR052721">
    <property type="entry name" value="ET_Amicyanin"/>
</dbReference>
<dbReference type="InterPro" id="IPR008972">
    <property type="entry name" value="Cupredoxin"/>
</dbReference>
<feature type="signal peptide" evidence="3">
    <location>
        <begin position="1"/>
        <end position="20"/>
    </location>
</feature>
<name>A0ABY5PJS0_9ACTN</name>